<dbReference type="InterPro" id="IPR050810">
    <property type="entry name" value="Bact_Secretion_Sys_Channel"/>
</dbReference>
<dbReference type="GO" id="GO:0009306">
    <property type="term" value="P:protein secretion"/>
    <property type="evidence" value="ECO:0007669"/>
    <property type="project" value="InterPro"/>
</dbReference>
<organism evidence="5 6">
    <name type="scientific">Desulfobulbus oligotrophicus</name>
    <dbReference type="NCBI Taxonomy" id="1909699"/>
    <lineage>
        <taxon>Bacteria</taxon>
        <taxon>Pseudomonadati</taxon>
        <taxon>Thermodesulfobacteriota</taxon>
        <taxon>Desulfobulbia</taxon>
        <taxon>Desulfobulbales</taxon>
        <taxon>Desulfobulbaceae</taxon>
        <taxon>Desulfobulbus</taxon>
    </lineage>
</organism>
<evidence type="ECO:0000256" key="1">
    <source>
        <dbReference type="RuleBase" id="RU004003"/>
    </source>
</evidence>
<sequence>MFKYGKILQALTLSALLLMNTACGNKKAVKSQDETPPSAAASTVTAPAPPQLPTRFSTPGYITPRESVDQLGSLSADYQIKVGATIRSTGGPQPLWEVLKRLANLKGMTVSWASDVDKTVPVDVDIAASDGFFDAVENLLRQADYFHEVKGKNIVVRNKTTKVYQIGIPFMQGAYTTTVGGNFLSNKDAASGTEGSVKITSADNKFNVWENIESNLRTLLQVAEEERQESVLQAASLLQGAADPNQDGSQAVAGQQAAGDRAGMDAFRPRMANNTARDGSSFVIDKSVGLITVTAKPNTLRVVDDYIENVKRHLYQQVSIEAKIIEVFLQDNSRIGIDWSSVLKNFNIGATTSFGNAGQVYPHVSGNSEYANTFVSRVAIRSLNFDIFLNALNEQGETHVLANPKLTVLNGQPAIISVGKDVAYVKQVTAEHDKDVDSITYTAEVGNVVQGIALGVMASIRDGNRVVLHLTPITTDLENLTADGDIPTTIIGEGNNAIQLGLPKVKVREMSTMVEVENGEMLVIGGLIDSIEGKTEDFAPGLGKIPGLRYLFGVEEKQLQRRELVILLTPRII</sequence>
<dbReference type="PANTHER" id="PTHR30332">
    <property type="entry name" value="PROBABLE GENERAL SECRETION PATHWAY PROTEIN D"/>
    <property type="match status" value="1"/>
</dbReference>
<feature type="domain" description="Type II/III secretion system secretin-like" evidence="4">
    <location>
        <begin position="391"/>
        <end position="573"/>
    </location>
</feature>
<dbReference type="InterPro" id="IPR001775">
    <property type="entry name" value="GspD/PilQ"/>
</dbReference>
<reference evidence="5 6" key="1">
    <citation type="submission" date="2020-05" db="EMBL/GenBank/DDBJ databases">
        <title>Complete genome of Desulfobulbus oligotrophicus.</title>
        <authorList>
            <person name="Podar M."/>
        </authorList>
    </citation>
    <scope>NUCLEOTIDE SEQUENCE [LARGE SCALE GENOMIC DNA]</scope>
    <source>
        <strain evidence="5 6">Prop6</strain>
    </source>
</reference>
<keyword evidence="3" id="KW-0732">Signal</keyword>
<evidence type="ECO:0000256" key="2">
    <source>
        <dbReference type="SAM" id="MobiDB-lite"/>
    </source>
</evidence>
<dbReference type="AlphaFoldDB" id="A0A7T5VBN8"/>
<comment type="similarity">
    <text evidence="1">Belongs to the bacterial secretin family.</text>
</comment>
<gene>
    <name evidence="5" type="ORF">HP555_02580</name>
</gene>
<protein>
    <recommendedName>
        <fullName evidence="4">Type II/III secretion system secretin-like domain-containing protein</fullName>
    </recommendedName>
</protein>
<dbReference type="InterPro" id="IPR004846">
    <property type="entry name" value="T2SS/T3SS_dom"/>
</dbReference>
<evidence type="ECO:0000256" key="3">
    <source>
        <dbReference type="SAM" id="SignalP"/>
    </source>
</evidence>
<keyword evidence="6" id="KW-1185">Reference proteome</keyword>
<evidence type="ECO:0000313" key="6">
    <source>
        <dbReference type="Proteomes" id="UP000596092"/>
    </source>
</evidence>
<name>A0A7T5VBN8_9BACT</name>
<accession>A0A7T5VBN8</accession>
<feature type="chain" id="PRO_5032831432" description="Type II/III secretion system secretin-like domain-containing protein" evidence="3">
    <location>
        <begin position="25"/>
        <end position="573"/>
    </location>
</feature>
<feature type="compositionally biased region" description="Low complexity" evidence="2">
    <location>
        <begin position="35"/>
        <end position="46"/>
    </location>
</feature>
<evidence type="ECO:0000313" key="5">
    <source>
        <dbReference type="EMBL" id="QQG64826.1"/>
    </source>
</evidence>
<dbReference type="PRINTS" id="PR00811">
    <property type="entry name" value="BCTERIALGSPD"/>
</dbReference>
<dbReference type="Pfam" id="PF00263">
    <property type="entry name" value="Secretin"/>
    <property type="match status" value="1"/>
</dbReference>
<dbReference type="PANTHER" id="PTHR30332:SF17">
    <property type="entry name" value="TYPE IV PILIATION SYSTEM PROTEIN DR_0774-RELATED"/>
    <property type="match status" value="1"/>
</dbReference>
<dbReference type="GO" id="GO:0015627">
    <property type="term" value="C:type II protein secretion system complex"/>
    <property type="evidence" value="ECO:0007669"/>
    <property type="project" value="TreeGrafter"/>
</dbReference>
<proteinExistence type="inferred from homology"/>
<dbReference type="KEGG" id="dog:HP555_02580"/>
<evidence type="ECO:0000259" key="4">
    <source>
        <dbReference type="Pfam" id="PF00263"/>
    </source>
</evidence>
<dbReference type="Proteomes" id="UP000596092">
    <property type="component" value="Chromosome"/>
</dbReference>
<feature type="region of interest" description="Disordered" evidence="2">
    <location>
        <begin position="29"/>
        <end position="55"/>
    </location>
</feature>
<feature type="signal peptide" evidence="3">
    <location>
        <begin position="1"/>
        <end position="24"/>
    </location>
</feature>
<dbReference type="RefSeq" id="WP_199263659.1">
    <property type="nucleotide sequence ID" value="NZ_CP054140.1"/>
</dbReference>
<dbReference type="EMBL" id="CP054140">
    <property type="protein sequence ID" value="QQG64826.1"/>
    <property type="molecule type" value="Genomic_DNA"/>
</dbReference>